<comment type="subcellular location">
    <subcellularLocation>
        <location evidence="1">Cell membrane</location>
        <topology evidence="1">Multi-pass membrane protein</topology>
    </subcellularLocation>
</comment>
<name>A0A0M6YGK2_9RHOB</name>
<sequence length="583" mass="62346">MSSPRQLMRPGGAEEVREVRARSNHLLMMSFLFSLVVNALMLTGPIYMLQVYDRVLGSRSEETLIALSVLLTFLFLMMGIMDYVRGRVMARVGARFQSALDGRVFTAHLRQAAVTPGGSGGRTPLRDVEAVQRLLSSPVFMAVLDVPWTPLFIAAIFILHPYLGYLALGGGAVLVTLAIINQMSTRGPMAKANMATAQAELTSQQLVSEAELVQSLGMRGAAFSRWMQARSASLGQAMQFSDKSGFFTVSTKTIRLFLQSAMLGLGAYLVLQNQMTAGAMIAGSILMGRALAPIEMMIGQWQLVDAARKGRASVIDLLDRVPPDVARTPLPRPQALLVADNITVIPPGSNQAALRAISFVLKPGQAMGVIGPSGAGKTSLAKAVTGAWAPAGGKLRLDSATLDQYDPDVLGSYIGYLPQTVTLFDGTIADNIARLQEDADPARIVEAAKKAAAHEMILEQPKGYDTPVSAVGGRLSGGQVQRIGLARAMYGDPILLILDEPNSNLDNAGTIALNQAIRGMKQEGKSIIIIAHRPAAIQECEMLLMIRDGMRQAFGPREEVLQKMVKNHGEISGSSPSKPGGVT</sequence>
<evidence type="ECO:0000256" key="2">
    <source>
        <dbReference type="ARBA" id="ARBA00022692"/>
    </source>
</evidence>
<dbReference type="EMBL" id="CXSU01000011">
    <property type="protein sequence ID" value="CTQ48909.1"/>
    <property type="molecule type" value="Genomic_DNA"/>
</dbReference>
<dbReference type="PROSITE" id="PS50893">
    <property type="entry name" value="ABC_TRANSPORTER_2"/>
    <property type="match status" value="1"/>
</dbReference>
<evidence type="ECO:0000259" key="9">
    <source>
        <dbReference type="PROSITE" id="PS50929"/>
    </source>
</evidence>
<evidence type="ECO:0000256" key="4">
    <source>
        <dbReference type="ARBA" id="ARBA00022840"/>
    </source>
</evidence>
<dbReference type="NCBIfam" id="TIGR01842">
    <property type="entry name" value="type_I_sec_PrtD"/>
    <property type="match status" value="1"/>
</dbReference>
<dbReference type="RefSeq" id="WP_055083116.1">
    <property type="nucleotide sequence ID" value="NZ_CXSU01000011.1"/>
</dbReference>
<evidence type="ECO:0000256" key="3">
    <source>
        <dbReference type="ARBA" id="ARBA00022741"/>
    </source>
</evidence>
<dbReference type="Gene3D" id="1.20.1560.10">
    <property type="entry name" value="ABC transporter type 1, transmembrane domain"/>
    <property type="match status" value="1"/>
</dbReference>
<evidence type="ECO:0000313" key="10">
    <source>
        <dbReference type="EMBL" id="CTQ48909.1"/>
    </source>
</evidence>
<feature type="domain" description="ABC transporter" evidence="8">
    <location>
        <begin position="337"/>
        <end position="573"/>
    </location>
</feature>
<dbReference type="GO" id="GO:0016887">
    <property type="term" value="F:ATP hydrolysis activity"/>
    <property type="evidence" value="ECO:0007669"/>
    <property type="project" value="InterPro"/>
</dbReference>
<dbReference type="PANTHER" id="PTHR43394:SF1">
    <property type="entry name" value="ATP-BINDING CASSETTE SUB-FAMILY B MEMBER 10, MITOCHONDRIAL"/>
    <property type="match status" value="1"/>
</dbReference>
<dbReference type="GO" id="GO:0005886">
    <property type="term" value="C:plasma membrane"/>
    <property type="evidence" value="ECO:0007669"/>
    <property type="project" value="UniProtKB-SubCell"/>
</dbReference>
<dbReference type="InterPro" id="IPR039421">
    <property type="entry name" value="Type_1_exporter"/>
</dbReference>
<evidence type="ECO:0000256" key="7">
    <source>
        <dbReference type="SAM" id="Phobius"/>
    </source>
</evidence>
<dbReference type="InterPro" id="IPR003593">
    <property type="entry name" value="AAA+_ATPase"/>
</dbReference>
<reference evidence="10 11" key="1">
    <citation type="submission" date="2015-07" db="EMBL/GenBank/DDBJ databases">
        <authorList>
            <person name="Noorani M."/>
        </authorList>
    </citation>
    <scope>NUCLEOTIDE SEQUENCE [LARGE SCALE GENOMIC DNA]</scope>
    <source>
        <strain evidence="10 11">CECT 7802</strain>
    </source>
</reference>
<feature type="domain" description="ABC transmembrane type-1" evidence="9">
    <location>
        <begin position="30"/>
        <end position="306"/>
    </location>
</feature>
<evidence type="ECO:0000256" key="6">
    <source>
        <dbReference type="ARBA" id="ARBA00023136"/>
    </source>
</evidence>
<gene>
    <name evidence="10" type="primary">prsD</name>
    <name evidence="10" type="ORF">JDO7802_00917</name>
</gene>
<organism evidence="10 11">
    <name type="scientific">Jannaschia donghaensis</name>
    <dbReference type="NCBI Taxonomy" id="420998"/>
    <lineage>
        <taxon>Bacteria</taxon>
        <taxon>Pseudomonadati</taxon>
        <taxon>Pseudomonadota</taxon>
        <taxon>Alphaproteobacteria</taxon>
        <taxon>Rhodobacterales</taxon>
        <taxon>Roseobacteraceae</taxon>
        <taxon>Jannaschia</taxon>
    </lineage>
</organism>
<dbReference type="Pfam" id="PF00005">
    <property type="entry name" value="ABC_tran"/>
    <property type="match status" value="1"/>
</dbReference>
<dbReference type="GO" id="GO:0005524">
    <property type="term" value="F:ATP binding"/>
    <property type="evidence" value="ECO:0007669"/>
    <property type="project" value="UniProtKB-KW"/>
</dbReference>
<accession>A0A0M6YGK2</accession>
<dbReference type="SUPFAM" id="SSF52540">
    <property type="entry name" value="P-loop containing nucleoside triphosphate hydrolases"/>
    <property type="match status" value="1"/>
</dbReference>
<dbReference type="GO" id="GO:0015421">
    <property type="term" value="F:ABC-type oligopeptide transporter activity"/>
    <property type="evidence" value="ECO:0007669"/>
    <property type="project" value="TreeGrafter"/>
</dbReference>
<dbReference type="GO" id="GO:0030253">
    <property type="term" value="P:protein secretion by the type I secretion system"/>
    <property type="evidence" value="ECO:0007669"/>
    <property type="project" value="InterPro"/>
</dbReference>
<keyword evidence="11" id="KW-1185">Reference proteome</keyword>
<dbReference type="InterPro" id="IPR003439">
    <property type="entry name" value="ABC_transporter-like_ATP-bd"/>
</dbReference>
<feature type="transmembrane region" description="Helical" evidence="7">
    <location>
        <begin position="139"/>
        <end position="159"/>
    </location>
</feature>
<evidence type="ECO:0000256" key="1">
    <source>
        <dbReference type="ARBA" id="ARBA00004651"/>
    </source>
</evidence>
<dbReference type="STRING" id="420998.JDO7802_00917"/>
<dbReference type="Gene3D" id="3.40.50.300">
    <property type="entry name" value="P-loop containing nucleotide triphosphate hydrolases"/>
    <property type="match status" value="1"/>
</dbReference>
<dbReference type="SUPFAM" id="SSF90123">
    <property type="entry name" value="ABC transporter transmembrane region"/>
    <property type="match status" value="1"/>
</dbReference>
<dbReference type="GO" id="GO:0030256">
    <property type="term" value="C:type I protein secretion system complex"/>
    <property type="evidence" value="ECO:0007669"/>
    <property type="project" value="InterPro"/>
</dbReference>
<dbReference type="SMART" id="SM00382">
    <property type="entry name" value="AAA"/>
    <property type="match status" value="1"/>
</dbReference>
<dbReference type="InterPro" id="IPR027417">
    <property type="entry name" value="P-loop_NTPase"/>
</dbReference>
<dbReference type="InterPro" id="IPR036640">
    <property type="entry name" value="ABC1_TM_sf"/>
</dbReference>
<keyword evidence="5 7" id="KW-1133">Transmembrane helix</keyword>
<keyword evidence="2 7" id="KW-0812">Transmembrane</keyword>
<feature type="transmembrane region" description="Helical" evidence="7">
    <location>
        <begin position="64"/>
        <end position="84"/>
    </location>
</feature>
<proteinExistence type="predicted"/>
<protein>
    <submittedName>
        <fullName evidence="10">Type I secretion system ATP-binding protein PrsD</fullName>
    </submittedName>
</protein>
<dbReference type="InterPro" id="IPR010128">
    <property type="entry name" value="ATPase_T1SS_PrtD-like"/>
</dbReference>
<keyword evidence="3" id="KW-0547">Nucleotide-binding</keyword>
<evidence type="ECO:0000313" key="11">
    <source>
        <dbReference type="Proteomes" id="UP000049222"/>
    </source>
</evidence>
<evidence type="ECO:0000256" key="5">
    <source>
        <dbReference type="ARBA" id="ARBA00022989"/>
    </source>
</evidence>
<feature type="transmembrane region" description="Helical" evidence="7">
    <location>
        <begin position="165"/>
        <end position="184"/>
    </location>
</feature>
<dbReference type="Proteomes" id="UP000049222">
    <property type="component" value="Unassembled WGS sequence"/>
</dbReference>
<dbReference type="PROSITE" id="PS50929">
    <property type="entry name" value="ABC_TM1F"/>
    <property type="match status" value="1"/>
</dbReference>
<evidence type="ECO:0000259" key="8">
    <source>
        <dbReference type="PROSITE" id="PS50893"/>
    </source>
</evidence>
<keyword evidence="6 7" id="KW-0472">Membrane</keyword>
<dbReference type="PANTHER" id="PTHR43394">
    <property type="entry name" value="ATP-DEPENDENT PERMEASE MDL1, MITOCHONDRIAL"/>
    <property type="match status" value="1"/>
</dbReference>
<dbReference type="InterPro" id="IPR011527">
    <property type="entry name" value="ABC1_TM_dom"/>
</dbReference>
<dbReference type="AlphaFoldDB" id="A0A0M6YGK2"/>
<feature type="transmembrane region" description="Helical" evidence="7">
    <location>
        <begin position="26"/>
        <end position="52"/>
    </location>
</feature>
<dbReference type="Pfam" id="PF00664">
    <property type="entry name" value="ABC_membrane"/>
    <property type="match status" value="1"/>
</dbReference>
<keyword evidence="4 10" id="KW-0067">ATP-binding</keyword>